<evidence type="ECO:0000256" key="1">
    <source>
        <dbReference type="SAM" id="Phobius"/>
    </source>
</evidence>
<keyword evidence="1" id="KW-1133">Transmembrane helix</keyword>
<sequence length="777" mass="84532">MMRLALMGIALAFSSPRSALAGYVFDDSSIRTAVDAWLSNPAAAEATYGHISTWETGGVTDMKKLFCDSSYSWSSCYNSGASSFNEDIGAWDTSGVTSMYYFFGYASAFNRDIGGWAVDSVTDMSNMFWYASAFNQDIGAWDTSGVTTMSAMFFSASAFDQDLGWCVGDDVDLRSAFSYTPCASTSCGVYTMEEGTCRPTLAPTTSLAPTMTPAPTVTPLVADDNTIRTAVDAWLSNPAAAEATYGHISTWETSGVTDMSYLFCGGSWDSCNTAAASFNEDIGAWDTSGVTTMHAMFYMALAFNRDIGNWAVHSVTDMRYMFQDASAFDQDLGWCLDDDVGLSVRNAKCASTYCGVFVSKPDAQGITHTCPGAVTGYAMDDSNIKTAAAAWLADAAAAEATYGHISTWETGRVTNMRNLFYTCTEHCGSYSNPGVASFNEDIGAWDVSGVTTMESMFQGASSFNGPIGKWQTGAVKDMSDMFDTAKRFNQDLSGWDVGAVRTMEDIFLRAKDFNQDLGWCLDSSVKGLPPNAEKPRAFEKTKCRKTSCGVSYKDGLGLCEWSPRARPCLIGNKKQCHINSPTLIIIIVLVLLAGFGACVCCRKKKDETYVAAARRLLCYRTRILLHECGLLPPAESPREDPDEYALETRAAALFATKAVAVETVERPGFTRKLSSFLFGEQEEASQRTEPEPSAPKFEEIYNQIAAWYNQPENAALRARWGAYPDPEEFQTWPGFVRVTNAFLDATVLDGEAVTSPGNVVVDAEPVSPGISFWGQFH</sequence>
<evidence type="ECO:0000313" key="4">
    <source>
        <dbReference type="Proteomes" id="UP000789595"/>
    </source>
</evidence>
<protein>
    <recommendedName>
        <fullName evidence="5">BspA family leucine-rich repeat surface protein</fullName>
    </recommendedName>
</protein>
<accession>A0A8J2SB18</accession>
<keyword evidence="1" id="KW-0812">Transmembrane</keyword>
<keyword evidence="1" id="KW-0472">Membrane</keyword>
<keyword evidence="4" id="KW-1185">Reference proteome</keyword>
<feature type="chain" id="PRO_5035276919" description="BspA family leucine-rich repeat surface protein" evidence="2">
    <location>
        <begin position="22"/>
        <end position="777"/>
    </location>
</feature>
<name>A0A8J2SB18_9STRA</name>
<dbReference type="Pfam" id="PF03382">
    <property type="entry name" value="DUF285"/>
    <property type="match status" value="3"/>
</dbReference>
<dbReference type="InterPro" id="IPR005046">
    <property type="entry name" value="DUF285"/>
</dbReference>
<evidence type="ECO:0000256" key="2">
    <source>
        <dbReference type="SAM" id="SignalP"/>
    </source>
</evidence>
<dbReference type="Proteomes" id="UP000789595">
    <property type="component" value="Unassembled WGS sequence"/>
</dbReference>
<evidence type="ECO:0008006" key="5">
    <source>
        <dbReference type="Google" id="ProtNLM"/>
    </source>
</evidence>
<dbReference type="NCBIfam" id="TIGR02167">
    <property type="entry name" value="Liste_lipo_26"/>
    <property type="match status" value="1"/>
</dbReference>
<feature type="transmembrane region" description="Helical" evidence="1">
    <location>
        <begin position="582"/>
        <end position="601"/>
    </location>
</feature>
<reference evidence="3" key="1">
    <citation type="submission" date="2021-11" db="EMBL/GenBank/DDBJ databases">
        <authorList>
            <consortium name="Genoscope - CEA"/>
            <person name="William W."/>
        </authorList>
    </citation>
    <scope>NUCLEOTIDE SEQUENCE</scope>
</reference>
<organism evidence="3 4">
    <name type="scientific">Pelagomonas calceolata</name>
    <dbReference type="NCBI Taxonomy" id="35677"/>
    <lineage>
        <taxon>Eukaryota</taxon>
        <taxon>Sar</taxon>
        <taxon>Stramenopiles</taxon>
        <taxon>Ochrophyta</taxon>
        <taxon>Pelagophyceae</taxon>
        <taxon>Pelagomonadales</taxon>
        <taxon>Pelagomonadaceae</taxon>
        <taxon>Pelagomonas</taxon>
    </lineage>
</organism>
<gene>
    <name evidence="3" type="ORF">PECAL_1P34510</name>
</gene>
<dbReference type="AlphaFoldDB" id="A0A8J2SB18"/>
<comment type="caution">
    <text evidence="3">The sequence shown here is derived from an EMBL/GenBank/DDBJ whole genome shotgun (WGS) entry which is preliminary data.</text>
</comment>
<dbReference type="InterPro" id="IPR011889">
    <property type="entry name" value="Liste_lipo_26"/>
</dbReference>
<dbReference type="EMBL" id="CAKKNE010000001">
    <property type="protein sequence ID" value="CAH0366936.1"/>
    <property type="molecule type" value="Genomic_DNA"/>
</dbReference>
<keyword evidence="2" id="KW-0732">Signal</keyword>
<dbReference type="OrthoDB" id="198852at2759"/>
<proteinExistence type="predicted"/>
<feature type="signal peptide" evidence="2">
    <location>
        <begin position="1"/>
        <end position="21"/>
    </location>
</feature>
<evidence type="ECO:0000313" key="3">
    <source>
        <dbReference type="EMBL" id="CAH0366936.1"/>
    </source>
</evidence>